<dbReference type="OrthoDB" id="9785076at2"/>
<gene>
    <name evidence="2" type="ORF">A6A04_06020</name>
</gene>
<proteinExistence type="predicted"/>
<name>A0A178MCX8_9PROT</name>
<dbReference type="InterPro" id="IPR017208">
    <property type="entry name" value="UCP037442_abhydr"/>
</dbReference>
<feature type="domain" description="Serine aminopeptidase S33" evidence="1">
    <location>
        <begin position="25"/>
        <end position="115"/>
    </location>
</feature>
<accession>A0A178MCX8</accession>
<dbReference type="InterPro" id="IPR029058">
    <property type="entry name" value="AB_hydrolase_fold"/>
</dbReference>
<evidence type="ECO:0000313" key="2">
    <source>
        <dbReference type="EMBL" id="OAN46661.1"/>
    </source>
</evidence>
<dbReference type="Proteomes" id="UP000078428">
    <property type="component" value="Unassembled WGS sequence"/>
</dbReference>
<dbReference type="STRING" id="1285242.A6A04_06020"/>
<reference evidence="2 3" key="1">
    <citation type="submission" date="2016-04" db="EMBL/GenBank/DDBJ databases">
        <title>Draft genome sequence of freshwater magnetotactic bacteria Magnetospirillum marisnigri SP-1 and Magnetospirillum moscoviense BB-1.</title>
        <authorList>
            <person name="Koziaeva V."/>
            <person name="Dziuba M.V."/>
            <person name="Ivanov T.M."/>
            <person name="Kuznetsov B."/>
            <person name="Grouzdev D.S."/>
        </authorList>
    </citation>
    <scope>NUCLEOTIDE SEQUENCE [LARGE SCALE GENOMIC DNA]</scope>
    <source>
        <strain evidence="2 3">SP-1</strain>
    </source>
</reference>
<dbReference type="InterPro" id="IPR022742">
    <property type="entry name" value="Hydrolase_4"/>
</dbReference>
<dbReference type="PIRSF" id="PIRSF037442">
    <property type="entry name" value="UCP037442_abhydr"/>
    <property type="match status" value="1"/>
</dbReference>
<dbReference type="GO" id="GO:0016787">
    <property type="term" value="F:hydrolase activity"/>
    <property type="evidence" value="ECO:0007669"/>
    <property type="project" value="UniProtKB-KW"/>
</dbReference>
<protein>
    <submittedName>
        <fullName evidence="2">Alpha/beta hydrolase</fullName>
    </submittedName>
</protein>
<sequence length="301" mass="33908">MEAITIPCCDGYDLHGHVWHPAADRPRAAVIINPATGVLARYYHRYARFLSGEGFAVLTYDYRGIGLSRPERMAGSGFRWRDWGELDFDAAVTWTRHSLPDADLMVVGHSIGGFLPGFAPASRHLHRMLTVGAQYAYWRDYAPGKRLGLVLKWHLAMPALTALLGYFPGRRLGWLEDLPAGVAHEWSFRRARMEASYPNRERPALLDRFAAVRAPILAVGMADDEFGTPQAIRRALGYYRGSQRRQVLLAPSDLGFNAIGHFDLFHDRHRDGFWRQSCAWLRDGLCPWSVSALLPPHAMVG</sequence>
<evidence type="ECO:0000259" key="1">
    <source>
        <dbReference type="Pfam" id="PF12146"/>
    </source>
</evidence>
<dbReference type="Gene3D" id="3.40.50.1820">
    <property type="entry name" value="alpha/beta hydrolase"/>
    <property type="match status" value="1"/>
</dbReference>
<organism evidence="2 3">
    <name type="scientific">Paramagnetospirillum marisnigri</name>
    <dbReference type="NCBI Taxonomy" id="1285242"/>
    <lineage>
        <taxon>Bacteria</taxon>
        <taxon>Pseudomonadati</taxon>
        <taxon>Pseudomonadota</taxon>
        <taxon>Alphaproteobacteria</taxon>
        <taxon>Rhodospirillales</taxon>
        <taxon>Magnetospirillaceae</taxon>
        <taxon>Paramagnetospirillum</taxon>
    </lineage>
</organism>
<keyword evidence="2" id="KW-0378">Hydrolase</keyword>
<keyword evidence="3" id="KW-1185">Reference proteome</keyword>
<dbReference type="RefSeq" id="WP_068494862.1">
    <property type="nucleotide sequence ID" value="NZ_LWQT01000088.1"/>
</dbReference>
<comment type="caution">
    <text evidence="2">The sequence shown here is derived from an EMBL/GenBank/DDBJ whole genome shotgun (WGS) entry which is preliminary data.</text>
</comment>
<evidence type="ECO:0000313" key="3">
    <source>
        <dbReference type="Proteomes" id="UP000078428"/>
    </source>
</evidence>
<dbReference type="Pfam" id="PF12146">
    <property type="entry name" value="Hydrolase_4"/>
    <property type="match status" value="1"/>
</dbReference>
<dbReference type="SUPFAM" id="SSF53474">
    <property type="entry name" value="alpha/beta-Hydrolases"/>
    <property type="match status" value="1"/>
</dbReference>
<dbReference type="AlphaFoldDB" id="A0A178MCX8"/>
<dbReference type="EMBL" id="LWQT01000088">
    <property type="protein sequence ID" value="OAN46661.1"/>
    <property type="molecule type" value="Genomic_DNA"/>
</dbReference>